<dbReference type="RefSeq" id="WP_378999335.1">
    <property type="nucleotide sequence ID" value="NZ_JBHSMT010000028.1"/>
</dbReference>
<dbReference type="EMBL" id="JBHSMT010000028">
    <property type="protein sequence ID" value="MFC5475751.1"/>
    <property type="molecule type" value="Genomic_DNA"/>
</dbReference>
<evidence type="ECO:0000313" key="2">
    <source>
        <dbReference type="Proteomes" id="UP001596045"/>
    </source>
</evidence>
<sequence>MHLMHPKRRKALRFSALLAVQNLAEQAAADIERRNAMHLKERR</sequence>
<organism evidence="1 2">
    <name type="scientific">Paraherbaspirillum soli</name>
    <dbReference type="NCBI Taxonomy" id="631222"/>
    <lineage>
        <taxon>Bacteria</taxon>
        <taxon>Pseudomonadati</taxon>
        <taxon>Pseudomonadota</taxon>
        <taxon>Betaproteobacteria</taxon>
        <taxon>Burkholderiales</taxon>
        <taxon>Oxalobacteraceae</taxon>
        <taxon>Paraherbaspirillum</taxon>
    </lineage>
</organism>
<comment type="caution">
    <text evidence="1">The sequence shown here is derived from an EMBL/GenBank/DDBJ whole genome shotgun (WGS) entry which is preliminary data.</text>
</comment>
<keyword evidence="2" id="KW-1185">Reference proteome</keyword>
<proteinExistence type="predicted"/>
<evidence type="ECO:0000313" key="1">
    <source>
        <dbReference type="EMBL" id="MFC5475751.1"/>
    </source>
</evidence>
<dbReference type="Proteomes" id="UP001596045">
    <property type="component" value="Unassembled WGS sequence"/>
</dbReference>
<name>A0ABW0ME67_9BURK</name>
<protein>
    <submittedName>
        <fullName evidence="1">Uncharacterized protein</fullName>
    </submittedName>
</protein>
<gene>
    <name evidence="1" type="ORF">ACFPM8_17445</name>
</gene>
<accession>A0ABW0ME67</accession>
<reference evidence="2" key="1">
    <citation type="journal article" date="2019" name="Int. J. Syst. Evol. Microbiol.">
        <title>The Global Catalogue of Microorganisms (GCM) 10K type strain sequencing project: providing services to taxonomists for standard genome sequencing and annotation.</title>
        <authorList>
            <consortium name="The Broad Institute Genomics Platform"/>
            <consortium name="The Broad Institute Genome Sequencing Center for Infectious Disease"/>
            <person name="Wu L."/>
            <person name="Ma J."/>
        </authorList>
    </citation>
    <scope>NUCLEOTIDE SEQUENCE [LARGE SCALE GENOMIC DNA]</scope>
    <source>
        <strain evidence="2">JCM 17066</strain>
    </source>
</reference>